<comment type="caution">
    <text evidence="2">The sequence shown here is derived from an EMBL/GenBank/DDBJ whole genome shotgun (WGS) entry which is preliminary data.</text>
</comment>
<gene>
    <name evidence="2" type="ORF">L1785_22570</name>
</gene>
<protein>
    <submittedName>
        <fullName evidence="2">Uncharacterized protein</fullName>
    </submittedName>
</protein>
<reference evidence="2" key="1">
    <citation type="submission" date="2022-01" db="EMBL/GenBank/DDBJ databases">
        <title>Antribacter sp. nov., isolated from Guizhou of China.</title>
        <authorList>
            <person name="Chengliang C."/>
            <person name="Ya Z."/>
        </authorList>
    </citation>
    <scope>NUCLEOTIDE SEQUENCE</scope>
    <source>
        <strain evidence="2">KLBMP 9083</strain>
    </source>
</reference>
<evidence type="ECO:0000313" key="2">
    <source>
        <dbReference type="EMBL" id="MCF4123748.1"/>
    </source>
</evidence>
<organism evidence="2 3">
    <name type="scientific">Antribacter soli</name>
    <dbReference type="NCBI Taxonomy" id="2910976"/>
    <lineage>
        <taxon>Bacteria</taxon>
        <taxon>Bacillati</taxon>
        <taxon>Actinomycetota</taxon>
        <taxon>Actinomycetes</taxon>
        <taxon>Micrococcales</taxon>
        <taxon>Promicromonosporaceae</taxon>
        <taxon>Antribacter</taxon>
    </lineage>
</organism>
<proteinExistence type="predicted"/>
<evidence type="ECO:0000256" key="1">
    <source>
        <dbReference type="SAM" id="MobiDB-lite"/>
    </source>
</evidence>
<dbReference type="Proteomes" id="UP001165405">
    <property type="component" value="Unassembled WGS sequence"/>
</dbReference>
<feature type="region of interest" description="Disordered" evidence="1">
    <location>
        <begin position="29"/>
        <end position="50"/>
    </location>
</feature>
<dbReference type="EMBL" id="JAKGSG010000071">
    <property type="protein sequence ID" value="MCF4123748.1"/>
    <property type="molecule type" value="Genomic_DNA"/>
</dbReference>
<name>A0AA41U999_9MICO</name>
<sequence>MTGATVGDVAPGSLEEPGAAYRVQQAQAVDEHKARGAGELAPGRRPHRCI</sequence>
<dbReference type="AlphaFoldDB" id="A0AA41U999"/>
<keyword evidence="3" id="KW-1185">Reference proteome</keyword>
<dbReference type="RefSeq" id="WP_236091494.1">
    <property type="nucleotide sequence ID" value="NZ_JAKGSG010000071.1"/>
</dbReference>
<evidence type="ECO:0000313" key="3">
    <source>
        <dbReference type="Proteomes" id="UP001165405"/>
    </source>
</evidence>
<accession>A0AA41U999</accession>